<feature type="domain" description="RagB/SusD" evidence="7">
    <location>
        <begin position="399"/>
        <end position="522"/>
    </location>
</feature>
<keyword evidence="4" id="KW-0472">Membrane</keyword>
<name>A0A3N4M567_9BACT</name>
<reference evidence="10" key="1">
    <citation type="submission" date="2018-11" db="EMBL/GenBank/DDBJ databases">
        <title>Chitinophaga lutea sp.nov., isolate from arsenic contaminated soil.</title>
        <authorList>
            <person name="Zong Y."/>
        </authorList>
    </citation>
    <scope>NUCLEOTIDE SEQUENCE [LARGE SCALE GENOMIC DNA]</scope>
    <source>
        <strain evidence="10">YLT18</strain>
    </source>
</reference>
<feature type="signal peptide" evidence="6">
    <location>
        <begin position="1"/>
        <end position="19"/>
    </location>
</feature>
<evidence type="ECO:0000256" key="3">
    <source>
        <dbReference type="ARBA" id="ARBA00022729"/>
    </source>
</evidence>
<sequence>MKRGIYYVMLCLVGFSALSCNKQLEINPIDQIPDALYWSSERDLDGAVAGGYALLRKTLSESPKNANDDNGYHPRFYMYGDRRASNFMAVGNDPIRANIDNDIKVNRLRSVLGGTRQWEDVLFNWLPFYQVIEQCNMVLENAHRVPDKQFITYSREQYIAEARFIRAFTYFYMVRVWGNVPLVTKSKTTDKLGRTPMNDVLDFVDAELKASEAGLPLQYADAGRNSFRATKGTVYATLAHSLAWRHKDAEAVTWATKVIDGGVYKLIKDAKPVNGTIVNPLYRNIWKGRSVEGIFEIDFDAATGEFGRNGSLANMTLFGGVYSTRLQPFWSPAYMKVDPVSGNRAITRISDPKMIFPDSTKDERFYMVLTAPITATTGQNYVFSKYGFAVDPVANLFDANIVVFRMADLILLRAECNARLLNYNAARTDLNTIRNRVWLDNWVGADADLYLEIFRERSRELLGEGHYFYDLVRTGFIIDPDYNKIPTRPDMTATDFAEGAWTWPVAQRAFTDNPNMEQLRYWQRY</sequence>
<comment type="subcellular location">
    <subcellularLocation>
        <location evidence="1">Cell outer membrane</location>
    </subcellularLocation>
</comment>
<dbReference type="RefSeq" id="WP_120519227.1">
    <property type="nucleotide sequence ID" value="NZ_QXZY01000016.1"/>
</dbReference>
<dbReference type="EMBL" id="RMBX01000016">
    <property type="protein sequence ID" value="RPD38351.1"/>
    <property type="molecule type" value="Genomic_DNA"/>
</dbReference>
<dbReference type="GO" id="GO:0009279">
    <property type="term" value="C:cell outer membrane"/>
    <property type="evidence" value="ECO:0007669"/>
    <property type="project" value="UniProtKB-SubCell"/>
</dbReference>
<evidence type="ECO:0000256" key="2">
    <source>
        <dbReference type="ARBA" id="ARBA00006275"/>
    </source>
</evidence>
<dbReference type="PROSITE" id="PS51257">
    <property type="entry name" value="PROKAR_LIPOPROTEIN"/>
    <property type="match status" value="1"/>
</dbReference>
<keyword evidence="10" id="KW-1185">Reference proteome</keyword>
<evidence type="ECO:0000256" key="6">
    <source>
        <dbReference type="SAM" id="SignalP"/>
    </source>
</evidence>
<comment type="similarity">
    <text evidence="2">Belongs to the SusD family.</text>
</comment>
<evidence type="ECO:0000313" key="10">
    <source>
        <dbReference type="Proteomes" id="UP000279089"/>
    </source>
</evidence>
<protein>
    <submittedName>
        <fullName evidence="9">RagB/SusD family nutrient uptake outer membrane protein</fullName>
    </submittedName>
</protein>
<proteinExistence type="inferred from homology"/>
<organism evidence="9 10">
    <name type="scientific">Chitinophaga barathri</name>
    <dbReference type="NCBI Taxonomy" id="1647451"/>
    <lineage>
        <taxon>Bacteria</taxon>
        <taxon>Pseudomonadati</taxon>
        <taxon>Bacteroidota</taxon>
        <taxon>Chitinophagia</taxon>
        <taxon>Chitinophagales</taxon>
        <taxon>Chitinophagaceae</taxon>
        <taxon>Chitinophaga</taxon>
    </lineage>
</organism>
<dbReference type="InterPro" id="IPR012944">
    <property type="entry name" value="SusD_RagB_dom"/>
</dbReference>
<evidence type="ECO:0000256" key="4">
    <source>
        <dbReference type="ARBA" id="ARBA00023136"/>
    </source>
</evidence>
<dbReference type="InterPro" id="IPR011990">
    <property type="entry name" value="TPR-like_helical_dom_sf"/>
</dbReference>
<evidence type="ECO:0000313" key="9">
    <source>
        <dbReference type="EMBL" id="RPD38351.1"/>
    </source>
</evidence>
<dbReference type="AlphaFoldDB" id="A0A3N4M567"/>
<evidence type="ECO:0000259" key="7">
    <source>
        <dbReference type="Pfam" id="PF07980"/>
    </source>
</evidence>
<gene>
    <name evidence="9" type="ORF">EG028_26045</name>
</gene>
<comment type="caution">
    <text evidence="9">The sequence shown here is derived from an EMBL/GenBank/DDBJ whole genome shotgun (WGS) entry which is preliminary data.</text>
</comment>
<feature type="chain" id="PRO_5017980150" evidence="6">
    <location>
        <begin position="20"/>
        <end position="525"/>
    </location>
</feature>
<dbReference type="Proteomes" id="UP000279089">
    <property type="component" value="Unassembled WGS sequence"/>
</dbReference>
<dbReference type="CDD" id="cd08977">
    <property type="entry name" value="SusD"/>
    <property type="match status" value="1"/>
</dbReference>
<dbReference type="SUPFAM" id="SSF48452">
    <property type="entry name" value="TPR-like"/>
    <property type="match status" value="1"/>
</dbReference>
<dbReference type="OrthoDB" id="926893at2"/>
<accession>A0A3N4M567</accession>
<keyword evidence="5" id="KW-0998">Cell outer membrane</keyword>
<dbReference type="Pfam" id="PF14322">
    <property type="entry name" value="SusD-like_3"/>
    <property type="match status" value="1"/>
</dbReference>
<evidence type="ECO:0000256" key="5">
    <source>
        <dbReference type="ARBA" id="ARBA00023237"/>
    </source>
</evidence>
<evidence type="ECO:0000259" key="8">
    <source>
        <dbReference type="Pfam" id="PF14322"/>
    </source>
</evidence>
<feature type="domain" description="SusD-like N-terminal" evidence="8">
    <location>
        <begin position="121"/>
        <end position="239"/>
    </location>
</feature>
<dbReference type="InterPro" id="IPR033985">
    <property type="entry name" value="SusD-like_N"/>
</dbReference>
<evidence type="ECO:0000256" key="1">
    <source>
        <dbReference type="ARBA" id="ARBA00004442"/>
    </source>
</evidence>
<keyword evidence="3 6" id="KW-0732">Signal</keyword>
<dbReference type="Pfam" id="PF07980">
    <property type="entry name" value="SusD_RagB"/>
    <property type="match status" value="1"/>
</dbReference>
<dbReference type="Gene3D" id="1.25.40.390">
    <property type="match status" value="1"/>
</dbReference>